<dbReference type="Gene3D" id="1.10.260.50">
    <property type="match status" value="1"/>
</dbReference>
<dbReference type="InterPro" id="IPR016454">
    <property type="entry name" value="Cysteine_dSase"/>
</dbReference>
<name>A0A974KYE9_STAHO</name>
<dbReference type="Proteomes" id="UP000241540">
    <property type="component" value="Unassembled WGS sequence"/>
</dbReference>
<organism evidence="4 5">
    <name type="scientific">Staphylococcus hominis</name>
    <dbReference type="NCBI Taxonomy" id="1290"/>
    <lineage>
        <taxon>Bacteria</taxon>
        <taxon>Bacillati</taxon>
        <taxon>Bacillota</taxon>
        <taxon>Bacilli</taxon>
        <taxon>Bacillales</taxon>
        <taxon>Staphylococcaceae</taxon>
        <taxon>Staphylococcus</taxon>
    </lineage>
</organism>
<dbReference type="Gene3D" id="3.90.1150.10">
    <property type="entry name" value="Aspartate Aminotransferase, domain 1"/>
    <property type="match status" value="1"/>
</dbReference>
<dbReference type="PANTHER" id="PTHR11601:SF50">
    <property type="entry name" value="CYSTEINE DESULFURASE ISCS 2-RELATED"/>
    <property type="match status" value="1"/>
</dbReference>
<feature type="domain" description="Aminotransferase class V" evidence="3">
    <location>
        <begin position="2"/>
        <end position="362"/>
    </location>
</feature>
<proteinExistence type="predicted"/>
<sequence length="378" mass="42102">MIYLDNAATTKPNQAVLDSFLKVSEKAYYNANSPHQMGLQSEKILLQAKSRVKEMLNLNKNTDIIFTSGATESNNIALKGIALRKKQFANVIITSVLEHPSVLEVMRYLETQGFILKYVNVTPNGQIDINHLEQLMTDNVGLVTCMYVNNVMGQIQPIKEIGSLLKQYPKAHFHVDGVQALGKIPMQLEDVNSISFSGHKFNGLKGQGILIIDNKEKIEPTIFGGGQEYGIRSGTVNLAMNVSLVKAMEIAIQNLNELNHRLSRYNKVIRECLGQYKGMYINSPENSAPHILNIAFPGVKGEVLVNAFSKLDIMVSTTSACSSKREKLNEVLLAMGIKDNRIEGSVRLSMGETTTEKDIEQFKDKLKLIYAQIKELLK</sequence>
<dbReference type="InterPro" id="IPR015424">
    <property type="entry name" value="PyrdxlP-dep_Trfase"/>
</dbReference>
<keyword evidence="4" id="KW-0808">Transferase</keyword>
<evidence type="ECO:0000313" key="4">
    <source>
        <dbReference type="EMBL" id="PTK32108.1"/>
    </source>
</evidence>
<gene>
    <name evidence="4" type="ORF">BUZ51_01470</name>
</gene>
<comment type="caution">
    <text evidence="4">The sequence shown here is derived from an EMBL/GenBank/DDBJ whole genome shotgun (WGS) entry which is preliminary data.</text>
</comment>
<dbReference type="InterPro" id="IPR000192">
    <property type="entry name" value="Aminotrans_V_dom"/>
</dbReference>
<evidence type="ECO:0000313" key="5">
    <source>
        <dbReference type="Proteomes" id="UP000241540"/>
    </source>
</evidence>
<evidence type="ECO:0000259" key="3">
    <source>
        <dbReference type="Pfam" id="PF00266"/>
    </source>
</evidence>
<evidence type="ECO:0000256" key="2">
    <source>
        <dbReference type="ARBA" id="ARBA00022898"/>
    </source>
</evidence>
<accession>A0A974KYE9</accession>
<dbReference type="EMBL" id="PZHX01000002">
    <property type="protein sequence ID" value="PTK32108.1"/>
    <property type="molecule type" value="Genomic_DNA"/>
</dbReference>
<dbReference type="PIRSF" id="PIRSF005572">
    <property type="entry name" value="NifS"/>
    <property type="match status" value="1"/>
</dbReference>
<evidence type="ECO:0000256" key="1">
    <source>
        <dbReference type="ARBA" id="ARBA00001933"/>
    </source>
</evidence>
<reference evidence="4 5" key="1">
    <citation type="journal article" date="2016" name="Front. Microbiol.">
        <title>Comprehensive Phylogenetic Analysis of Bovine Non-aureus Staphylococci Species Based on Whole-Genome Sequencing.</title>
        <authorList>
            <person name="Naushad S."/>
            <person name="Barkema H.W."/>
            <person name="Luby C."/>
            <person name="Condas L.A."/>
            <person name="Nobrega D.B."/>
            <person name="Carson D.A."/>
            <person name="De Buck J."/>
        </authorList>
    </citation>
    <scope>NUCLEOTIDE SEQUENCE [LARGE SCALE GENOMIC DNA]</scope>
    <source>
        <strain evidence="4 5">SNUC 5336</strain>
    </source>
</reference>
<dbReference type="InterPro" id="IPR015422">
    <property type="entry name" value="PyrdxlP-dep_Trfase_small"/>
</dbReference>
<dbReference type="RefSeq" id="WP_107623145.1">
    <property type="nucleotide sequence ID" value="NZ_JAHCPX010000002.1"/>
</dbReference>
<comment type="cofactor">
    <cofactor evidence="1">
        <name>pyridoxal 5'-phosphate</name>
        <dbReference type="ChEBI" id="CHEBI:597326"/>
    </cofactor>
</comment>
<dbReference type="Gene3D" id="3.40.640.10">
    <property type="entry name" value="Type I PLP-dependent aspartate aminotransferase-like (Major domain)"/>
    <property type="match status" value="1"/>
</dbReference>
<dbReference type="SUPFAM" id="SSF53383">
    <property type="entry name" value="PLP-dependent transferases"/>
    <property type="match status" value="1"/>
</dbReference>
<keyword evidence="2" id="KW-0663">Pyridoxal phosphate</keyword>
<dbReference type="AlphaFoldDB" id="A0A974KYE9"/>
<dbReference type="PANTHER" id="PTHR11601">
    <property type="entry name" value="CYSTEINE DESULFURYLASE FAMILY MEMBER"/>
    <property type="match status" value="1"/>
</dbReference>
<dbReference type="InterPro" id="IPR015421">
    <property type="entry name" value="PyrdxlP-dep_Trfase_major"/>
</dbReference>
<protein>
    <submittedName>
        <fullName evidence="4">Aminotransferase</fullName>
    </submittedName>
</protein>
<dbReference type="Pfam" id="PF00266">
    <property type="entry name" value="Aminotran_5"/>
    <property type="match status" value="1"/>
</dbReference>
<dbReference type="GO" id="GO:0008483">
    <property type="term" value="F:transaminase activity"/>
    <property type="evidence" value="ECO:0007669"/>
    <property type="project" value="UniProtKB-KW"/>
</dbReference>
<keyword evidence="4" id="KW-0032">Aminotransferase</keyword>